<sequence>MKYNHPIEIPRSKSLFFDWIGDRIPVASPNVKGDTHPMAWADDDKIYIGTGDPNWMVLDGNNYVSDPSRGGWSESPETYKGMSGQVVEVITGEPEAFQVHRVHDMPGYVGPGGGGPKPCGMICVDGKLYYAVQNLLGWKEPALPGCQWGGDATIICSEDHGKTWTPELNTLLGEFQEKYFDRTTGAAQSWTLPEAERTGYQGWEPMFPGTAFGGLSFLQYGKNNEEAVDDYVYAVSGDQWDNGRQLLLGRTPKDRIMDRGAWEFAQLDENGDPIWKKELAEATPILEIPGHIGLPEMVYLPSLKKYLLLTWGLHTNFRTPTGSELTILESDKPWGPFFLVQYDWTWYKRDACPYTPRIPLKWFDNETLEGYLLHSGNWETNMPYYLPQVRKFRLTVRTDDCR</sequence>
<reference evidence="1 2" key="1">
    <citation type="submission" date="2022-06" db="EMBL/GenBank/DDBJ databases">
        <title>Isolation of gut microbiota from human fecal samples.</title>
        <authorList>
            <person name="Pamer E.G."/>
            <person name="Barat B."/>
            <person name="Waligurski E."/>
            <person name="Medina S."/>
            <person name="Paddock L."/>
            <person name="Mostad J."/>
        </authorList>
    </citation>
    <scope>NUCLEOTIDE SEQUENCE [LARGE SCALE GENOMIC DNA]</scope>
    <source>
        <strain evidence="1 2">DFI.9.73</strain>
    </source>
</reference>
<name>A0ABT1RWG8_9FIRM</name>
<evidence type="ECO:0000313" key="2">
    <source>
        <dbReference type="Proteomes" id="UP001524473"/>
    </source>
</evidence>
<proteinExistence type="predicted"/>
<dbReference type="Proteomes" id="UP001524473">
    <property type="component" value="Unassembled WGS sequence"/>
</dbReference>
<protein>
    <submittedName>
        <fullName evidence="1">DUF4185 domain-containing protein</fullName>
    </submittedName>
</protein>
<dbReference type="GeneID" id="90531743"/>
<evidence type="ECO:0000313" key="1">
    <source>
        <dbReference type="EMBL" id="MCQ4838998.1"/>
    </source>
</evidence>
<dbReference type="EMBL" id="JANFZH010000005">
    <property type="protein sequence ID" value="MCQ4838998.1"/>
    <property type="molecule type" value="Genomic_DNA"/>
</dbReference>
<keyword evidence="2" id="KW-1185">Reference proteome</keyword>
<gene>
    <name evidence="1" type="ORF">NE695_03595</name>
</gene>
<dbReference type="RefSeq" id="WP_066862029.1">
    <property type="nucleotide sequence ID" value="NZ_CABKVV010000012.1"/>
</dbReference>
<accession>A0ABT1RWG8</accession>
<comment type="caution">
    <text evidence="1">The sequence shown here is derived from an EMBL/GenBank/DDBJ whole genome shotgun (WGS) entry which is preliminary data.</text>
</comment>
<organism evidence="1 2">
    <name type="scientific">Neglectibacter timonensis</name>
    <dbReference type="NCBI Taxonomy" id="1776382"/>
    <lineage>
        <taxon>Bacteria</taxon>
        <taxon>Bacillati</taxon>
        <taxon>Bacillota</taxon>
        <taxon>Clostridia</taxon>
        <taxon>Eubacteriales</taxon>
        <taxon>Oscillospiraceae</taxon>
        <taxon>Neglectibacter</taxon>
    </lineage>
</organism>